<keyword evidence="3" id="KW-1185">Reference proteome</keyword>
<name>A0A9X4H375_9FIRM</name>
<proteinExistence type="predicted"/>
<dbReference type="InterPro" id="IPR036249">
    <property type="entry name" value="Thioredoxin-like_sf"/>
</dbReference>
<sequence>MSRIKMLIVTFLVGLLFISGCGREEAKPAQTTQTDNSPVQEQQPSQSKLDTPAQQTPEQKSQQGGNVKIQQLPQPEQNTNSQKPGQPPQNAPEKEKINYSLTVGAAFPSFTLTDLNGGAVSSKDLFNNRITLINIWSTT</sequence>
<reference evidence="2" key="1">
    <citation type="submission" date="2022-02" db="EMBL/GenBank/DDBJ databases">
        <authorList>
            <person name="Leng L."/>
        </authorList>
    </citation>
    <scope>NUCLEOTIDE SEQUENCE</scope>
    <source>
        <strain evidence="2">JI</strain>
    </source>
</reference>
<dbReference type="Gene3D" id="3.40.30.10">
    <property type="entry name" value="Glutaredoxin"/>
    <property type="match status" value="1"/>
</dbReference>
<protein>
    <submittedName>
        <fullName evidence="2">Uncharacterized protein</fullName>
    </submittedName>
</protein>
<dbReference type="SUPFAM" id="SSF52833">
    <property type="entry name" value="Thioredoxin-like"/>
    <property type="match status" value="1"/>
</dbReference>
<feature type="region of interest" description="Disordered" evidence="1">
    <location>
        <begin position="25"/>
        <end position="97"/>
    </location>
</feature>
<dbReference type="AlphaFoldDB" id="A0A9X4H375"/>
<dbReference type="Proteomes" id="UP001154312">
    <property type="component" value="Unassembled WGS sequence"/>
</dbReference>
<dbReference type="PROSITE" id="PS51257">
    <property type="entry name" value="PROKAR_LIPOPROTEIN"/>
    <property type="match status" value="1"/>
</dbReference>
<evidence type="ECO:0000256" key="1">
    <source>
        <dbReference type="SAM" id="MobiDB-lite"/>
    </source>
</evidence>
<feature type="compositionally biased region" description="Polar residues" evidence="1">
    <location>
        <begin position="29"/>
        <end position="84"/>
    </location>
</feature>
<dbReference type="EMBL" id="JAKOAV010000031">
    <property type="protein sequence ID" value="MDF9409435.1"/>
    <property type="molecule type" value="Genomic_DNA"/>
</dbReference>
<evidence type="ECO:0000313" key="3">
    <source>
        <dbReference type="Proteomes" id="UP001154312"/>
    </source>
</evidence>
<gene>
    <name evidence="2" type="ORF">L7E55_13900</name>
</gene>
<comment type="caution">
    <text evidence="2">The sequence shown here is derived from an EMBL/GenBank/DDBJ whole genome shotgun (WGS) entry which is preliminary data.</text>
</comment>
<dbReference type="RefSeq" id="WP_277444901.1">
    <property type="nucleotide sequence ID" value="NZ_JAKOAV010000031.1"/>
</dbReference>
<accession>A0A9X4H375</accession>
<organism evidence="2 3">
    <name type="scientific">Pelotomaculum isophthalicicum JI</name>
    <dbReference type="NCBI Taxonomy" id="947010"/>
    <lineage>
        <taxon>Bacteria</taxon>
        <taxon>Bacillati</taxon>
        <taxon>Bacillota</taxon>
        <taxon>Clostridia</taxon>
        <taxon>Eubacteriales</taxon>
        <taxon>Desulfotomaculaceae</taxon>
        <taxon>Pelotomaculum</taxon>
    </lineage>
</organism>
<evidence type="ECO:0000313" key="2">
    <source>
        <dbReference type="EMBL" id="MDF9409435.1"/>
    </source>
</evidence>